<protein>
    <submittedName>
        <fullName evidence="1">Uncharacterized protein</fullName>
    </submittedName>
</protein>
<accession>A0A426ZMW6</accession>
<dbReference type="AlphaFoldDB" id="A0A426ZMW6"/>
<comment type="caution">
    <text evidence="1">The sequence shown here is derived from an EMBL/GenBank/DDBJ whole genome shotgun (WGS) entry which is preliminary data.</text>
</comment>
<sequence length="80" mass="8790">MPMSTTIAFVLLLSSIFTGVLPHKSEDIINGPLITSKIKNNRTILVGPSEEFKTVQAAIDAVPKDNSDWIIVHVRAGIYR</sequence>
<organism evidence="1 2">
    <name type="scientific">Ensete ventricosum</name>
    <name type="common">Abyssinian banana</name>
    <name type="synonym">Musa ensete</name>
    <dbReference type="NCBI Taxonomy" id="4639"/>
    <lineage>
        <taxon>Eukaryota</taxon>
        <taxon>Viridiplantae</taxon>
        <taxon>Streptophyta</taxon>
        <taxon>Embryophyta</taxon>
        <taxon>Tracheophyta</taxon>
        <taxon>Spermatophyta</taxon>
        <taxon>Magnoliopsida</taxon>
        <taxon>Liliopsida</taxon>
        <taxon>Zingiberales</taxon>
        <taxon>Musaceae</taxon>
        <taxon>Ensete</taxon>
    </lineage>
</organism>
<evidence type="ECO:0000313" key="1">
    <source>
        <dbReference type="EMBL" id="RRT65265.1"/>
    </source>
</evidence>
<dbReference type="InterPro" id="IPR012334">
    <property type="entry name" value="Pectin_lyas_fold"/>
</dbReference>
<dbReference type="Proteomes" id="UP000287651">
    <property type="component" value="Unassembled WGS sequence"/>
</dbReference>
<reference evidence="1 2" key="1">
    <citation type="journal article" date="2014" name="Agronomy (Basel)">
        <title>A Draft Genome Sequence for Ensete ventricosum, the Drought-Tolerant Tree Against Hunger.</title>
        <authorList>
            <person name="Harrison J."/>
            <person name="Moore K.A."/>
            <person name="Paszkiewicz K."/>
            <person name="Jones T."/>
            <person name="Grant M."/>
            <person name="Ambacheew D."/>
            <person name="Muzemil S."/>
            <person name="Studholme D.J."/>
        </authorList>
    </citation>
    <scope>NUCLEOTIDE SEQUENCE [LARGE SCALE GENOMIC DNA]</scope>
</reference>
<dbReference type="EMBL" id="AMZH03005873">
    <property type="protein sequence ID" value="RRT65265.1"/>
    <property type="molecule type" value="Genomic_DNA"/>
</dbReference>
<evidence type="ECO:0000313" key="2">
    <source>
        <dbReference type="Proteomes" id="UP000287651"/>
    </source>
</evidence>
<name>A0A426ZMW6_ENSVE</name>
<dbReference type="InterPro" id="IPR011050">
    <property type="entry name" value="Pectin_lyase_fold/virulence"/>
</dbReference>
<proteinExistence type="predicted"/>
<dbReference type="SUPFAM" id="SSF51126">
    <property type="entry name" value="Pectin lyase-like"/>
    <property type="match status" value="1"/>
</dbReference>
<dbReference type="Gene3D" id="2.160.20.10">
    <property type="entry name" value="Single-stranded right-handed beta-helix, Pectin lyase-like"/>
    <property type="match status" value="1"/>
</dbReference>
<gene>
    <name evidence="1" type="ORF">B296_00041168</name>
</gene>